<proteinExistence type="predicted"/>
<reference evidence="1" key="1">
    <citation type="journal article" date="2020" name="mSystems">
        <title>Genome- and Community-Level Interaction Insights into Carbon Utilization and Element Cycling Functions of Hydrothermarchaeota in Hydrothermal Sediment.</title>
        <authorList>
            <person name="Zhou Z."/>
            <person name="Liu Y."/>
            <person name="Xu W."/>
            <person name="Pan J."/>
            <person name="Luo Z.H."/>
            <person name="Li M."/>
        </authorList>
    </citation>
    <scope>NUCLEOTIDE SEQUENCE [LARGE SCALE GENOMIC DNA]</scope>
    <source>
        <strain evidence="1">SpSt-780</strain>
    </source>
</reference>
<accession>A0A7C4UCV8</accession>
<name>A0A7C4UCV8_UNCW3</name>
<dbReference type="EMBL" id="DTHG01000075">
    <property type="protein sequence ID" value="HGW92034.1"/>
    <property type="molecule type" value="Genomic_DNA"/>
</dbReference>
<organism evidence="1">
    <name type="scientific">candidate division WOR-3 bacterium</name>
    <dbReference type="NCBI Taxonomy" id="2052148"/>
    <lineage>
        <taxon>Bacteria</taxon>
        <taxon>Bacteria division WOR-3</taxon>
    </lineage>
</organism>
<evidence type="ECO:0000313" key="1">
    <source>
        <dbReference type="EMBL" id="HGW92034.1"/>
    </source>
</evidence>
<protein>
    <submittedName>
        <fullName evidence="1">Uncharacterized protein</fullName>
    </submittedName>
</protein>
<gene>
    <name evidence="1" type="ORF">ENV67_05790</name>
</gene>
<comment type="caution">
    <text evidence="1">The sequence shown here is derived from an EMBL/GenBank/DDBJ whole genome shotgun (WGS) entry which is preliminary data.</text>
</comment>
<dbReference type="AlphaFoldDB" id="A0A7C4UCV8"/>
<sequence length="200" mass="23646">MKRMILFIIFIGLTIHPIEIGDFISAEKIGKFNYKLTEYNNDKIVNTGHFTMIFERNEKGKDIKMMRDGKVEFEIILGNNNEIISGRLKEKEIDKNMIHIKKTMKLKEEKMDNIFINGKRINAKLSVFDGDTTHRLTKNNLVLETYVFTTEKIWEDESGLPLKIEKVKEIKRETYHKLKPEKVLQRTDTRIKEIIEIEDI</sequence>